<evidence type="ECO:0000256" key="4">
    <source>
        <dbReference type="ARBA" id="ARBA00022617"/>
    </source>
</evidence>
<keyword evidence="2" id="KW-0964">Secreted</keyword>
<name>A0A9P0G3A4_9CUCU</name>
<gene>
    <name evidence="10" type="ORF">PSYICH_LOCUS2252</name>
</gene>
<feature type="binding site" description="axial binding residue" evidence="8">
    <location>
        <position position="363"/>
    </location>
    <ligand>
        <name>heme b</name>
        <dbReference type="ChEBI" id="CHEBI:60344"/>
    </ligand>
    <ligandPart>
        <name>Fe</name>
        <dbReference type="ChEBI" id="CHEBI:18248"/>
    </ligandPart>
</feature>
<dbReference type="GO" id="GO:0004601">
    <property type="term" value="F:peroxidase activity"/>
    <property type="evidence" value="ECO:0007669"/>
    <property type="project" value="UniProtKB-KW"/>
</dbReference>
<dbReference type="EMBL" id="OV651822">
    <property type="protein sequence ID" value="CAH1100324.1"/>
    <property type="molecule type" value="Genomic_DNA"/>
</dbReference>
<dbReference type="GO" id="GO:0006979">
    <property type="term" value="P:response to oxidative stress"/>
    <property type="evidence" value="ECO:0007669"/>
    <property type="project" value="InterPro"/>
</dbReference>
<dbReference type="InterPro" id="IPR019791">
    <property type="entry name" value="Haem_peroxidase_animal"/>
</dbReference>
<keyword evidence="6" id="KW-0560">Oxidoreductase</keyword>
<organism evidence="10 11">
    <name type="scientific">Psylliodes chrysocephalus</name>
    <dbReference type="NCBI Taxonomy" id="3402493"/>
    <lineage>
        <taxon>Eukaryota</taxon>
        <taxon>Metazoa</taxon>
        <taxon>Ecdysozoa</taxon>
        <taxon>Arthropoda</taxon>
        <taxon>Hexapoda</taxon>
        <taxon>Insecta</taxon>
        <taxon>Pterygota</taxon>
        <taxon>Neoptera</taxon>
        <taxon>Endopterygota</taxon>
        <taxon>Coleoptera</taxon>
        <taxon>Polyphaga</taxon>
        <taxon>Cucujiformia</taxon>
        <taxon>Chrysomeloidea</taxon>
        <taxon>Chrysomelidae</taxon>
        <taxon>Galerucinae</taxon>
        <taxon>Alticini</taxon>
        <taxon>Psylliodes</taxon>
    </lineage>
</organism>
<dbReference type="GO" id="GO:0020037">
    <property type="term" value="F:heme binding"/>
    <property type="evidence" value="ECO:0007669"/>
    <property type="project" value="InterPro"/>
</dbReference>
<feature type="signal peptide" evidence="9">
    <location>
        <begin position="1"/>
        <end position="18"/>
    </location>
</feature>
<evidence type="ECO:0000256" key="1">
    <source>
        <dbReference type="ARBA" id="ARBA00004613"/>
    </source>
</evidence>
<evidence type="ECO:0000256" key="8">
    <source>
        <dbReference type="PIRSR" id="PIRSR619791-2"/>
    </source>
</evidence>
<dbReference type="FunFam" id="1.10.640.10:FF:000003">
    <property type="entry name" value="chorion peroxidase"/>
    <property type="match status" value="1"/>
</dbReference>
<dbReference type="GO" id="GO:0005576">
    <property type="term" value="C:extracellular region"/>
    <property type="evidence" value="ECO:0007669"/>
    <property type="project" value="UniProtKB-SubCell"/>
</dbReference>
<reference evidence="10" key="1">
    <citation type="submission" date="2022-01" db="EMBL/GenBank/DDBJ databases">
        <authorList>
            <person name="King R."/>
        </authorList>
    </citation>
    <scope>NUCLEOTIDE SEQUENCE</scope>
</reference>
<evidence type="ECO:0000256" key="3">
    <source>
        <dbReference type="ARBA" id="ARBA00022559"/>
    </source>
</evidence>
<keyword evidence="7 8" id="KW-0408">Iron</keyword>
<dbReference type="Proteomes" id="UP001153636">
    <property type="component" value="Chromosome 10"/>
</dbReference>
<dbReference type="CDD" id="cd09823">
    <property type="entry name" value="peroxinectin_like"/>
    <property type="match status" value="1"/>
</dbReference>
<keyword evidence="4 8" id="KW-0349">Heme</keyword>
<dbReference type="PROSITE" id="PS50292">
    <property type="entry name" value="PEROXIDASE_3"/>
    <property type="match status" value="1"/>
</dbReference>
<dbReference type="Gene3D" id="1.10.640.10">
    <property type="entry name" value="Haem peroxidase domain superfamily, animal type"/>
    <property type="match status" value="1"/>
</dbReference>
<evidence type="ECO:0000313" key="11">
    <source>
        <dbReference type="Proteomes" id="UP001153636"/>
    </source>
</evidence>
<dbReference type="InterPro" id="IPR037120">
    <property type="entry name" value="Haem_peroxidase_sf_animal"/>
</dbReference>
<keyword evidence="8" id="KW-0479">Metal-binding</keyword>
<dbReference type="AlphaFoldDB" id="A0A9P0G3A4"/>
<dbReference type="SUPFAM" id="SSF48113">
    <property type="entry name" value="Heme-dependent peroxidases"/>
    <property type="match status" value="1"/>
</dbReference>
<evidence type="ECO:0000256" key="5">
    <source>
        <dbReference type="ARBA" id="ARBA00022729"/>
    </source>
</evidence>
<dbReference type="PANTHER" id="PTHR11475">
    <property type="entry name" value="OXIDASE/PEROXIDASE"/>
    <property type="match status" value="1"/>
</dbReference>
<evidence type="ECO:0000256" key="2">
    <source>
        <dbReference type="ARBA" id="ARBA00022525"/>
    </source>
</evidence>
<proteinExistence type="predicted"/>
<comment type="subcellular location">
    <subcellularLocation>
        <location evidence="1">Secreted</location>
    </subcellularLocation>
</comment>
<sequence>MYKTFTIFCVIIYSFCLCDKECGLEHIVCKKSAKFRSIDGSCNNLNNPIWGTRYSVYDRLLPPKYGDSMHTFPTALSGKSLPNPRKLTSTIYKHVMPETVSQISLSTMQYGNIVVNDMSFVYLPPNNIDCCTKNLQLLDKKDEPKECAPIQIPSDDPGFSYINATCISMTRTITNKERACSQLLNYNEQLNQVNSYLDLSIIYGNTYKDHKTIRSFQNGTLLVDIRNNHEWLPSSGSDKSNCEGNLNSAEICYRSGDKRTNMSPQLTLLQTLWVRNHNNLARNLQKLNPYWNDARLFEEARRINIAEHQFISYYEMLPLYLGKENLVNRKILYNTDEFVNDYDENIRPHIFNEHAQGAFRQFHSLIAGKLSVYNPDGYSYDSLVLRDHLNRPVALEKFKLFDGLIRGLAMQNQMESDIYYDPEITQCAFLHQLRFRGDLKSLDIQRSRDHGIASYNDMRSYCGLKKAKKFNDFLDVMDQEKLDLLLPFYETPDDVDLIVGGSMERNVKDTLAGPTFLCILYKQFYRTRRSDRFWFENEANGLTLKQLNEIRKFSISKLFCDNGNNITRMQKHGFLPVSERNPRCSCKDINGPNLLLWKHKK</sequence>
<evidence type="ECO:0000256" key="7">
    <source>
        <dbReference type="ARBA" id="ARBA00023004"/>
    </source>
</evidence>
<accession>A0A9P0G3A4</accession>
<dbReference type="OrthoDB" id="823504at2759"/>
<dbReference type="PRINTS" id="PR00457">
    <property type="entry name" value="ANPEROXIDASE"/>
</dbReference>
<keyword evidence="11" id="KW-1185">Reference proteome</keyword>
<keyword evidence="3" id="KW-0575">Peroxidase</keyword>
<evidence type="ECO:0000313" key="10">
    <source>
        <dbReference type="EMBL" id="CAH1100324.1"/>
    </source>
</evidence>
<dbReference type="Pfam" id="PF03098">
    <property type="entry name" value="An_peroxidase"/>
    <property type="match status" value="1"/>
</dbReference>
<protein>
    <recommendedName>
        <fullName evidence="12">Peroxidase</fullName>
    </recommendedName>
</protein>
<dbReference type="GO" id="GO:0022412">
    <property type="term" value="P:cellular process involved in reproduction in multicellular organism"/>
    <property type="evidence" value="ECO:0007669"/>
    <property type="project" value="UniProtKB-ARBA"/>
</dbReference>
<evidence type="ECO:0008006" key="12">
    <source>
        <dbReference type="Google" id="ProtNLM"/>
    </source>
</evidence>
<dbReference type="PANTHER" id="PTHR11475:SF86">
    <property type="entry name" value="PEROXIDASE"/>
    <property type="match status" value="1"/>
</dbReference>
<keyword evidence="5 9" id="KW-0732">Signal</keyword>
<evidence type="ECO:0000256" key="6">
    <source>
        <dbReference type="ARBA" id="ARBA00023002"/>
    </source>
</evidence>
<evidence type="ECO:0000256" key="9">
    <source>
        <dbReference type="SAM" id="SignalP"/>
    </source>
</evidence>
<dbReference type="InterPro" id="IPR010255">
    <property type="entry name" value="Haem_peroxidase_sf"/>
</dbReference>
<dbReference type="GO" id="GO:0046872">
    <property type="term" value="F:metal ion binding"/>
    <property type="evidence" value="ECO:0007669"/>
    <property type="project" value="UniProtKB-KW"/>
</dbReference>
<feature type="chain" id="PRO_5040418635" description="Peroxidase" evidence="9">
    <location>
        <begin position="19"/>
        <end position="601"/>
    </location>
</feature>